<gene>
    <name evidence="1" type="ORF">C672_3625</name>
</gene>
<sequence>MSSLLFNKLPQVYQNSKEIESIQDSIDSERVVLENKLKDFRSQVFINSSTWSLFMWEDMLAINTDLSLSDSERRENIIAKVRGGKVCNKANLKELCKAYGGGDVEIIENFEDYSFIVKFVDEISPSNIKGLEKAINEMKPAHLNFSFQYLYNIWLQYKNTPWENLKGKTWGEVKTGKTVDEVPSICGNILCSDNTICGKI</sequence>
<accession>T4VFC8</accession>
<dbReference type="RefSeq" id="WP_021434575.1">
    <property type="nucleotide sequence ID" value="NZ_AVNC01000023.1"/>
</dbReference>
<dbReference type="AlphaFoldDB" id="T4VFC8"/>
<dbReference type="EMBL" id="AVNC01000023">
    <property type="protein sequence ID" value="EQK39820.1"/>
    <property type="molecule type" value="Genomic_DNA"/>
</dbReference>
<dbReference type="Pfam" id="PF10076">
    <property type="entry name" value="Phage_Mu_Gp48"/>
    <property type="match status" value="1"/>
</dbReference>
<reference evidence="1 2" key="1">
    <citation type="submission" date="2013-06" db="EMBL/GenBank/DDBJ databases">
        <authorList>
            <person name="Walk S."/>
            <person name="Aronoff D."/>
            <person name="Young V.Y."/>
            <person name="Marsh J."/>
            <person name="Harrison L."/>
            <person name="Daugherty S.C."/>
            <person name="Shefchek K.A."/>
            <person name="Hine E.E."/>
            <person name="Tallon L.J."/>
            <person name="Sadzewicz L.K."/>
            <person name="Rasko D.A."/>
        </authorList>
    </citation>
    <scope>NUCLEOTIDE SEQUENCE [LARGE SCALE GENOMIC DNA]</scope>
    <source>
        <strain evidence="1 2">ATCC 638</strain>
    </source>
</reference>
<comment type="caution">
    <text evidence="1">The sequence shown here is derived from an EMBL/GenBank/DDBJ whole genome shotgun (WGS) entry which is preliminary data.</text>
</comment>
<dbReference type="PATRIC" id="fig|1233171.3.peg.3492"/>
<dbReference type="InterPro" id="IPR018755">
    <property type="entry name" value="Phage_Mu_Gp48"/>
</dbReference>
<evidence type="ECO:0000313" key="2">
    <source>
        <dbReference type="Proteomes" id="UP000015688"/>
    </source>
</evidence>
<name>T4VFC8_PARBF</name>
<protein>
    <recommendedName>
        <fullName evidence="3">DUF2313 domain-containing protein</fullName>
    </recommendedName>
</protein>
<organism evidence="1 2">
    <name type="scientific">Paraclostridium bifermentans ATCC 638 = DSM 14991</name>
    <dbReference type="NCBI Taxonomy" id="1233171"/>
    <lineage>
        <taxon>Bacteria</taxon>
        <taxon>Bacillati</taxon>
        <taxon>Bacillota</taxon>
        <taxon>Clostridia</taxon>
        <taxon>Peptostreptococcales</taxon>
        <taxon>Peptostreptococcaceae</taxon>
        <taxon>Paraclostridium</taxon>
    </lineage>
</organism>
<proteinExistence type="predicted"/>
<evidence type="ECO:0008006" key="3">
    <source>
        <dbReference type="Google" id="ProtNLM"/>
    </source>
</evidence>
<dbReference type="Proteomes" id="UP000015688">
    <property type="component" value="Unassembled WGS sequence"/>
</dbReference>
<evidence type="ECO:0000313" key="1">
    <source>
        <dbReference type="EMBL" id="EQK39820.1"/>
    </source>
</evidence>